<evidence type="ECO:0000259" key="12">
    <source>
        <dbReference type="Pfam" id="PF03807"/>
    </source>
</evidence>
<dbReference type="InterPro" id="IPR028939">
    <property type="entry name" value="P5C_Rdtase_cat_N"/>
</dbReference>
<comment type="subcellular location">
    <subcellularLocation>
        <location evidence="1 9">Cytoplasm</location>
    </subcellularLocation>
</comment>
<reference evidence="14" key="1">
    <citation type="submission" date="2020-08" db="EMBL/GenBank/DDBJ databases">
        <authorList>
            <person name="Liu C."/>
            <person name="Sun Q."/>
        </authorList>
    </citation>
    <scope>NUCLEOTIDE SEQUENCE</scope>
    <source>
        <strain evidence="14">BX16</strain>
    </source>
</reference>
<comment type="catalytic activity">
    <reaction evidence="9">
        <text>L-proline + NAD(+) = (S)-1-pyrroline-5-carboxylate + NADH + 2 H(+)</text>
        <dbReference type="Rhea" id="RHEA:14105"/>
        <dbReference type="ChEBI" id="CHEBI:15378"/>
        <dbReference type="ChEBI" id="CHEBI:17388"/>
        <dbReference type="ChEBI" id="CHEBI:57540"/>
        <dbReference type="ChEBI" id="CHEBI:57945"/>
        <dbReference type="ChEBI" id="CHEBI:60039"/>
        <dbReference type="EC" id="1.5.1.2"/>
    </reaction>
</comment>
<dbReference type="GO" id="GO:0005737">
    <property type="term" value="C:cytoplasm"/>
    <property type="evidence" value="ECO:0007669"/>
    <property type="project" value="UniProtKB-SubCell"/>
</dbReference>
<dbReference type="EC" id="1.5.1.2" evidence="9 10"/>
<dbReference type="RefSeq" id="WP_249286321.1">
    <property type="nucleotide sequence ID" value="NZ_JACRWC010000034.1"/>
</dbReference>
<dbReference type="InterPro" id="IPR000304">
    <property type="entry name" value="Pyrroline-COOH_reductase"/>
</dbReference>
<dbReference type="FunFam" id="3.40.50.720:FF:000190">
    <property type="entry name" value="Pyrroline-5-carboxylate reductase"/>
    <property type="match status" value="1"/>
</dbReference>
<dbReference type="InterPro" id="IPR029036">
    <property type="entry name" value="P5CR_dimer"/>
</dbReference>
<sequence length="271" mass="28744">MKIGFIGGGNMGGAILAGYGSADPDNEARIALFDKSEEVCAKTRERFPRMTICSSGRELCSSSDVVILGVKPQVIEGVLSEIAGACTSDKLIISMAAGVDLAFLAEHLGAEIPIIRIMPNTPAKVGEAMIAVCRNKNVTEEAFATAMKIFAAVGQAEEIEERLMDCVIGVSGSSPAYTYMYIEALVQAAQANGMSGEKAKIFAAQSVLGAAKMVLESPESLEQLRINVCSPKGTTIEAVETLFANGFMDKVKEGFQAAVDRSIEMTEEKKK</sequence>
<evidence type="ECO:0000256" key="9">
    <source>
        <dbReference type="HAMAP-Rule" id="MF_01925"/>
    </source>
</evidence>
<evidence type="ECO:0000256" key="5">
    <source>
        <dbReference type="ARBA" id="ARBA00022650"/>
    </source>
</evidence>
<keyword evidence="4 9" id="KW-0028">Amino-acid biosynthesis</keyword>
<comment type="pathway">
    <text evidence="9">Amino-acid biosynthesis; L-proline biosynthesis; L-proline from L-glutamate 5-semialdehyde: step 1/1.</text>
</comment>
<dbReference type="GO" id="GO:0004735">
    <property type="term" value="F:pyrroline-5-carboxylate reductase activity"/>
    <property type="evidence" value="ECO:0007669"/>
    <property type="project" value="UniProtKB-UniRule"/>
</dbReference>
<dbReference type="PIRSF" id="PIRSF000193">
    <property type="entry name" value="Pyrrol-5-carb_rd"/>
    <property type="match status" value="1"/>
</dbReference>
<evidence type="ECO:0000256" key="10">
    <source>
        <dbReference type="NCBIfam" id="TIGR00112"/>
    </source>
</evidence>
<dbReference type="SUPFAM" id="SSF51735">
    <property type="entry name" value="NAD(P)-binding Rossmann-fold domains"/>
    <property type="match status" value="1"/>
</dbReference>
<evidence type="ECO:0000256" key="3">
    <source>
        <dbReference type="ARBA" id="ARBA00022490"/>
    </source>
</evidence>
<dbReference type="PANTHER" id="PTHR11645">
    <property type="entry name" value="PYRROLINE-5-CARBOXYLATE REDUCTASE"/>
    <property type="match status" value="1"/>
</dbReference>
<keyword evidence="7 9" id="KW-0560">Oxidoreductase</keyword>
<dbReference type="HAMAP" id="MF_01925">
    <property type="entry name" value="P5C_reductase"/>
    <property type="match status" value="1"/>
</dbReference>
<evidence type="ECO:0000259" key="13">
    <source>
        <dbReference type="Pfam" id="PF14748"/>
    </source>
</evidence>
<evidence type="ECO:0000256" key="2">
    <source>
        <dbReference type="ARBA" id="ARBA00005525"/>
    </source>
</evidence>
<proteinExistence type="inferred from homology"/>
<keyword evidence="15" id="KW-1185">Reference proteome</keyword>
<evidence type="ECO:0000256" key="11">
    <source>
        <dbReference type="PIRSR" id="PIRSR000193-1"/>
    </source>
</evidence>
<name>A0A923NDS8_9FIRM</name>
<evidence type="ECO:0000313" key="14">
    <source>
        <dbReference type="EMBL" id="MBC5998787.1"/>
    </source>
</evidence>
<keyword evidence="3 9" id="KW-0963">Cytoplasm</keyword>
<dbReference type="Proteomes" id="UP000644115">
    <property type="component" value="Unassembled WGS sequence"/>
</dbReference>
<evidence type="ECO:0000256" key="7">
    <source>
        <dbReference type="ARBA" id="ARBA00023002"/>
    </source>
</evidence>
<feature type="domain" description="Pyrroline-5-carboxylate reductase catalytic N-terminal" evidence="12">
    <location>
        <begin position="2"/>
        <end position="98"/>
    </location>
</feature>
<dbReference type="GO" id="GO:0055129">
    <property type="term" value="P:L-proline biosynthetic process"/>
    <property type="evidence" value="ECO:0007669"/>
    <property type="project" value="UniProtKB-UniRule"/>
</dbReference>
<dbReference type="Pfam" id="PF14748">
    <property type="entry name" value="P5CR_dimer"/>
    <property type="match status" value="1"/>
</dbReference>
<feature type="binding site" evidence="11">
    <location>
        <begin position="6"/>
        <end position="11"/>
    </location>
    <ligand>
        <name>NADP(+)</name>
        <dbReference type="ChEBI" id="CHEBI:58349"/>
    </ligand>
</feature>
<accession>A0A923NDS8</accession>
<evidence type="ECO:0000256" key="8">
    <source>
        <dbReference type="ARBA" id="ARBA00058118"/>
    </source>
</evidence>
<evidence type="ECO:0000256" key="1">
    <source>
        <dbReference type="ARBA" id="ARBA00004496"/>
    </source>
</evidence>
<evidence type="ECO:0000256" key="4">
    <source>
        <dbReference type="ARBA" id="ARBA00022605"/>
    </source>
</evidence>
<dbReference type="InterPro" id="IPR008927">
    <property type="entry name" value="6-PGluconate_DH-like_C_sf"/>
</dbReference>
<comment type="similarity">
    <text evidence="2 9">Belongs to the pyrroline-5-carboxylate reductase family.</text>
</comment>
<dbReference type="FunFam" id="1.10.3730.10:FF:000001">
    <property type="entry name" value="Pyrroline-5-carboxylate reductase"/>
    <property type="match status" value="1"/>
</dbReference>
<dbReference type="Pfam" id="PF03807">
    <property type="entry name" value="F420_oxidored"/>
    <property type="match status" value="1"/>
</dbReference>
<evidence type="ECO:0000256" key="6">
    <source>
        <dbReference type="ARBA" id="ARBA00022857"/>
    </source>
</evidence>
<keyword evidence="5 9" id="KW-0641">Proline biosynthesis</keyword>
<organism evidence="14 15">
    <name type="scientific">Lentihominibacter faecis</name>
    <dbReference type="NCBI Taxonomy" id="2764712"/>
    <lineage>
        <taxon>Bacteria</taxon>
        <taxon>Bacillati</taxon>
        <taxon>Bacillota</taxon>
        <taxon>Clostridia</taxon>
        <taxon>Peptostreptococcales</taxon>
        <taxon>Anaerovoracaceae</taxon>
        <taxon>Lentihominibacter</taxon>
    </lineage>
</organism>
<comment type="function">
    <text evidence="8 9">Catalyzes the reduction of 1-pyrroline-5-carboxylate (PCA) to L-proline.</text>
</comment>
<dbReference type="SUPFAM" id="SSF48179">
    <property type="entry name" value="6-phosphogluconate dehydrogenase C-terminal domain-like"/>
    <property type="match status" value="1"/>
</dbReference>
<feature type="domain" description="Pyrroline-5-carboxylate reductase dimerisation" evidence="13">
    <location>
        <begin position="161"/>
        <end position="265"/>
    </location>
</feature>
<dbReference type="EMBL" id="JACRWC010000034">
    <property type="protein sequence ID" value="MBC5998787.1"/>
    <property type="molecule type" value="Genomic_DNA"/>
</dbReference>
<dbReference type="Gene3D" id="3.40.50.720">
    <property type="entry name" value="NAD(P)-binding Rossmann-like Domain"/>
    <property type="match status" value="1"/>
</dbReference>
<dbReference type="PANTHER" id="PTHR11645:SF0">
    <property type="entry name" value="PYRROLINE-5-CARBOXYLATE REDUCTASE 3"/>
    <property type="match status" value="1"/>
</dbReference>
<comment type="catalytic activity">
    <reaction evidence="9">
        <text>L-proline + NADP(+) = (S)-1-pyrroline-5-carboxylate + NADPH + 2 H(+)</text>
        <dbReference type="Rhea" id="RHEA:14109"/>
        <dbReference type="ChEBI" id="CHEBI:15378"/>
        <dbReference type="ChEBI" id="CHEBI:17388"/>
        <dbReference type="ChEBI" id="CHEBI:57783"/>
        <dbReference type="ChEBI" id="CHEBI:58349"/>
        <dbReference type="ChEBI" id="CHEBI:60039"/>
        <dbReference type="EC" id="1.5.1.2"/>
    </reaction>
</comment>
<comment type="caution">
    <text evidence="14">The sequence shown here is derived from an EMBL/GenBank/DDBJ whole genome shotgun (WGS) entry which is preliminary data.</text>
</comment>
<protein>
    <recommendedName>
        <fullName evidence="9 10">Pyrroline-5-carboxylate reductase</fullName>
        <shortName evidence="9">P5C reductase</shortName>
        <shortName evidence="9">P5CR</shortName>
        <ecNumber evidence="9 10">1.5.1.2</ecNumber>
    </recommendedName>
    <alternativeName>
        <fullName evidence="9">PCA reductase</fullName>
    </alternativeName>
</protein>
<evidence type="ECO:0000313" key="15">
    <source>
        <dbReference type="Proteomes" id="UP000644115"/>
    </source>
</evidence>
<keyword evidence="6 9" id="KW-0521">NADP</keyword>
<dbReference type="Gene3D" id="1.10.3730.10">
    <property type="entry name" value="ProC C-terminal domain-like"/>
    <property type="match status" value="1"/>
</dbReference>
<gene>
    <name evidence="9 14" type="primary">proC</name>
    <name evidence="14" type="ORF">H8876_02045</name>
</gene>
<dbReference type="AlphaFoldDB" id="A0A923NDS8"/>
<dbReference type="NCBIfam" id="TIGR00112">
    <property type="entry name" value="proC"/>
    <property type="match status" value="1"/>
</dbReference>
<dbReference type="InterPro" id="IPR036291">
    <property type="entry name" value="NAD(P)-bd_dom_sf"/>
</dbReference>